<dbReference type="RefSeq" id="WP_344764786.1">
    <property type="nucleotide sequence ID" value="NZ_BAAAZE010000013.1"/>
</dbReference>
<proteinExistence type="predicted"/>
<gene>
    <name evidence="5" type="ORF">GCM10022212_31990</name>
</gene>
<dbReference type="SMART" id="SM00563">
    <property type="entry name" value="PlsC"/>
    <property type="match status" value="1"/>
</dbReference>
<dbReference type="SUPFAM" id="SSF69593">
    <property type="entry name" value="Glycerol-3-phosphate (1)-acyltransferase"/>
    <property type="match status" value="1"/>
</dbReference>
<evidence type="ECO:0000256" key="2">
    <source>
        <dbReference type="ARBA" id="ARBA00022679"/>
    </source>
</evidence>
<evidence type="ECO:0000259" key="4">
    <source>
        <dbReference type="SMART" id="SM00563"/>
    </source>
</evidence>
<keyword evidence="2" id="KW-0808">Transferase</keyword>
<accession>A0ABP7TTL8</accession>
<comment type="caution">
    <text evidence="5">The sequence shown here is derived from an EMBL/GenBank/DDBJ whole genome shotgun (WGS) entry which is preliminary data.</text>
</comment>
<organism evidence="5 6">
    <name type="scientific">Actimicrobium antarcticum</name>
    <dbReference type="NCBI Taxonomy" id="1051899"/>
    <lineage>
        <taxon>Bacteria</taxon>
        <taxon>Pseudomonadati</taxon>
        <taxon>Pseudomonadota</taxon>
        <taxon>Betaproteobacteria</taxon>
        <taxon>Burkholderiales</taxon>
        <taxon>Oxalobacteraceae</taxon>
        <taxon>Actimicrobium</taxon>
    </lineage>
</organism>
<evidence type="ECO:0000313" key="6">
    <source>
        <dbReference type="Proteomes" id="UP001501353"/>
    </source>
</evidence>
<evidence type="ECO:0000256" key="3">
    <source>
        <dbReference type="ARBA" id="ARBA00023315"/>
    </source>
</evidence>
<dbReference type="EMBL" id="BAAAZE010000013">
    <property type="protein sequence ID" value="GAA4031080.1"/>
    <property type="molecule type" value="Genomic_DNA"/>
</dbReference>
<dbReference type="GO" id="GO:0016746">
    <property type="term" value="F:acyltransferase activity"/>
    <property type="evidence" value="ECO:0007669"/>
    <property type="project" value="UniProtKB-KW"/>
</dbReference>
<protein>
    <submittedName>
        <fullName evidence="5">Lysophospholipid acyltransferase family protein</fullName>
    </submittedName>
</protein>
<name>A0ABP7TTL8_9BURK</name>
<evidence type="ECO:0000313" key="5">
    <source>
        <dbReference type="EMBL" id="GAA4031080.1"/>
    </source>
</evidence>
<dbReference type="Proteomes" id="UP001501353">
    <property type="component" value="Unassembled WGS sequence"/>
</dbReference>
<dbReference type="CDD" id="cd07988">
    <property type="entry name" value="LPLAT_ABO13168-like"/>
    <property type="match status" value="1"/>
</dbReference>
<dbReference type="Pfam" id="PF01553">
    <property type="entry name" value="Acyltransferase"/>
    <property type="match status" value="1"/>
</dbReference>
<dbReference type="PANTHER" id="PTHR10434:SF9">
    <property type="entry name" value="PHOSPHOLIPID_GLYCEROL ACYLTRANSFERASE DOMAIN-CONTAINING PROTEIN"/>
    <property type="match status" value="1"/>
</dbReference>
<reference evidence="6" key="1">
    <citation type="journal article" date="2019" name="Int. J. Syst. Evol. Microbiol.">
        <title>The Global Catalogue of Microorganisms (GCM) 10K type strain sequencing project: providing services to taxonomists for standard genome sequencing and annotation.</title>
        <authorList>
            <consortium name="The Broad Institute Genomics Platform"/>
            <consortium name="The Broad Institute Genome Sequencing Center for Infectious Disease"/>
            <person name="Wu L."/>
            <person name="Ma J."/>
        </authorList>
    </citation>
    <scope>NUCLEOTIDE SEQUENCE [LARGE SCALE GENOMIC DNA]</scope>
    <source>
        <strain evidence="6">JCM 16673</strain>
    </source>
</reference>
<evidence type="ECO:0000256" key="1">
    <source>
        <dbReference type="ARBA" id="ARBA00005189"/>
    </source>
</evidence>
<dbReference type="InterPro" id="IPR002123">
    <property type="entry name" value="Plipid/glycerol_acylTrfase"/>
</dbReference>
<comment type="pathway">
    <text evidence="1">Lipid metabolism.</text>
</comment>
<keyword evidence="3 5" id="KW-0012">Acyltransferase</keyword>
<sequence length="191" mass="21439">MHTTIFDTPVIHTLLYWLSRSALRLLGWRVEGVAPTESRYVLIAAPHTSNWDFPVTLMVCSVLGLKVYWMGKASLFNWPFGGVMRWLGGIAVDRSKSSNLVQSTVAAFERSQRLAVIIPPEGTRDKVMHWKTGFYYIAVGAKVPVALAFLDFRRKVGGIGKMLHPSGDIEVDMQEIKQFYAGITGKNPHQF</sequence>
<keyword evidence="6" id="KW-1185">Reference proteome</keyword>
<feature type="domain" description="Phospholipid/glycerol acyltransferase" evidence="4">
    <location>
        <begin position="41"/>
        <end position="150"/>
    </location>
</feature>
<dbReference type="PANTHER" id="PTHR10434">
    <property type="entry name" value="1-ACYL-SN-GLYCEROL-3-PHOSPHATE ACYLTRANSFERASE"/>
    <property type="match status" value="1"/>
</dbReference>